<dbReference type="InterPro" id="IPR007577">
    <property type="entry name" value="GlycoTrfase_DXD_sugar-bd_CS"/>
</dbReference>
<dbReference type="PANTHER" id="PTHR46781">
    <property type="entry name" value="ALPHA 1,4-GLYCOSYLTRANSFERASE FAMILY PROTEIN"/>
    <property type="match status" value="1"/>
</dbReference>
<dbReference type="InterPro" id="IPR029044">
    <property type="entry name" value="Nucleotide-diphossugar_trans"/>
</dbReference>
<name>A0AAV6KDU2_9ERIC</name>
<proteinExistence type="predicted"/>
<protein>
    <recommendedName>
        <fullName evidence="2">Alpha 1,4-glycosyltransferase domain-containing protein</fullName>
    </recommendedName>
</protein>
<evidence type="ECO:0000313" key="4">
    <source>
        <dbReference type="Proteomes" id="UP000823749"/>
    </source>
</evidence>
<dbReference type="InterPro" id="IPR007652">
    <property type="entry name" value="A1-4-GlycosylTfrase_dom"/>
</dbReference>
<dbReference type="SUPFAM" id="SSF53448">
    <property type="entry name" value="Nucleotide-diphospho-sugar transferases"/>
    <property type="match status" value="1"/>
</dbReference>
<accession>A0AAV6KDU2</accession>
<reference evidence="3" key="1">
    <citation type="submission" date="2020-08" db="EMBL/GenBank/DDBJ databases">
        <title>Plant Genome Project.</title>
        <authorList>
            <person name="Zhang R.-G."/>
        </authorList>
    </citation>
    <scope>NUCLEOTIDE SEQUENCE</scope>
    <source>
        <strain evidence="3">WSP0</strain>
        <tissue evidence="3">Leaf</tissue>
    </source>
</reference>
<keyword evidence="4" id="KW-1185">Reference proteome</keyword>
<organism evidence="3 4">
    <name type="scientific">Rhododendron griersonianum</name>
    <dbReference type="NCBI Taxonomy" id="479676"/>
    <lineage>
        <taxon>Eukaryota</taxon>
        <taxon>Viridiplantae</taxon>
        <taxon>Streptophyta</taxon>
        <taxon>Embryophyta</taxon>
        <taxon>Tracheophyta</taxon>
        <taxon>Spermatophyta</taxon>
        <taxon>Magnoliopsida</taxon>
        <taxon>eudicotyledons</taxon>
        <taxon>Gunneridae</taxon>
        <taxon>Pentapetalae</taxon>
        <taxon>asterids</taxon>
        <taxon>Ericales</taxon>
        <taxon>Ericaceae</taxon>
        <taxon>Ericoideae</taxon>
        <taxon>Rhodoreae</taxon>
        <taxon>Rhododendron</taxon>
    </lineage>
</organism>
<gene>
    <name evidence="3" type="ORF">RHGRI_015442</name>
</gene>
<dbReference type="PANTHER" id="PTHR46781:SF2">
    <property type="entry name" value="ALPHA 1,4-GLYCOSYLTRANSFERASE FAMILY PROTEIN"/>
    <property type="match status" value="1"/>
</dbReference>
<feature type="domain" description="Alpha 1,4-glycosyltransferase" evidence="2">
    <location>
        <begin position="334"/>
        <end position="456"/>
    </location>
</feature>
<dbReference type="Gene3D" id="3.90.550.20">
    <property type="match status" value="1"/>
</dbReference>
<dbReference type="AlphaFoldDB" id="A0AAV6KDU2"/>
<dbReference type="EMBL" id="JACTNZ010000005">
    <property type="protein sequence ID" value="KAG5550474.1"/>
    <property type="molecule type" value="Genomic_DNA"/>
</dbReference>
<evidence type="ECO:0000259" key="2">
    <source>
        <dbReference type="Pfam" id="PF04572"/>
    </source>
</evidence>
<dbReference type="InterPro" id="IPR044789">
    <property type="entry name" value="Put_A1-4-GlycosylTfrase_plant"/>
</dbReference>
<feature type="transmembrane region" description="Helical" evidence="1">
    <location>
        <begin position="42"/>
        <end position="66"/>
    </location>
</feature>
<keyword evidence="1" id="KW-0812">Transmembrane</keyword>
<evidence type="ECO:0000313" key="3">
    <source>
        <dbReference type="EMBL" id="KAG5550474.1"/>
    </source>
</evidence>
<sequence length="461" mass="52637">MGFHFASSDDKLGRHVPIAVEKRRRLDQIGDARGEEERRRRLHYYILGLAKIPIFSFAAVFFLIVFSNSVISNLSLHSVVLDTTRSPQGLRSTLENPQKLRKISTHELLVSVREEVDQEAKGSEDLDHHTDLLAPFNVTNQERIDWLKRKLPNFNIFKSTRLSRQFDERIREFFGHDRCRTQFFMTWISPARAFSGREILALESLFKSNPNGCLVILSRSMDSALGYEILKPLLGFGFRVTAVTPELPFLFKDTPAESWFDEFKRGKTDPGEVSLAQNLSNLIRLAVLYKYGGVYLDTDFIVLKDFSGLRNSIGAQSVDAFGNWTRLNNAVLVFDKNHTLLHKFMEEFTSTFNGNRWGHNGPYLVSRVVERTPKGQDCNFTVLPRMAFYPVDWTRIAGLFAKPVTRANSKWVEAKLAQLGGVSYGVHLWNKESSRLRIEEGSIIGRLISSNCVICKDIYSS</sequence>
<dbReference type="Pfam" id="PF04488">
    <property type="entry name" value="Gly_transf_sug"/>
    <property type="match status" value="1"/>
</dbReference>
<evidence type="ECO:0000256" key="1">
    <source>
        <dbReference type="SAM" id="Phobius"/>
    </source>
</evidence>
<dbReference type="Pfam" id="PF04572">
    <property type="entry name" value="Gb3_synth"/>
    <property type="match status" value="1"/>
</dbReference>
<keyword evidence="1" id="KW-0472">Membrane</keyword>
<dbReference type="Proteomes" id="UP000823749">
    <property type="component" value="Chromosome 5"/>
</dbReference>
<comment type="caution">
    <text evidence="3">The sequence shown here is derived from an EMBL/GenBank/DDBJ whole genome shotgun (WGS) entry which is preliminary data.</text>
</comment>
<keyword evidence="1" id="KW-1133">Transmembrane helix</keyword>